<dbReference type="EMBL" id="JASCZI010001681">
    <property type="protein sequence ID" value="MED6115343.1"/>
    <property type="molecule type" value="Genomic_DNA"/>
</dbReference>
<gene>
    <name evidence="2" type="ORF">PIB30_089557</name>
</gene>
<reference evidence="2 3" key="1">
    <citation type="journal article" date="2023" name="Plants (Basel)">
        <title>Bridging the Gap: Combining Genomics and Transcriptomics Approaches to Understand Stylosanthes scabra, an Orphan Legume from the Brazilian Caatinga.</title>
        <authorList>
            <person name="Ferreira-Neto J.R.C."/>
            <person name="da Silva M.D."/>
            <person name="Binneck E."/>
            <person name="de Melo N.F."/>
            <person name="da Silva R.H."/>
            <person name="de Melo A.L.T.M."/>
            <person name="Pandolfi V."/>
            <person name="Bustamante F.O."/>
            <person name="Brasileiro-Vidal A.C."/>
            <person name="Benko-Iseppon A.M."/>
        </authorList>
    </citation>
    <scope>NUCLEOTIDE SEQUENCE [LARGE SCALE GENOMIC DNA]</scope>
    <source>
        <tissue evidence="2">Leaves</tissue>
    </source>
</reference>
<sequence length="109" mass="12585">MRPVKKKFKTKTSTQYYVELPDDTYDQANGYGGTKHNGAINQERMELAVYLESALNLKRKWEDKQHDPNEVKTDKQVEEIETDNKKKKTDIPNNSLAEEAGLIKPHPKP</sequence>
<evidence type="ECO:0000313" key="3">
    <source>
        <dbReference type="Proteomes" id="UP001341840"/>
    </source>
</evidence>
<comment type="caution">
    <text evidence="2">The sequence shown here is derived from an EMBL/GenBank/DDBJ whole genome shotgun (WGS) entry which is preliminary data.</text>
</comment>
<dbReference type="Proteomes" id="UP001341840">
    <property type="component" value="Unassembled WGS sequence"/>
</dbReference>
<accession>A0ABU6QTY9</accession>
<keyword evidence="3" id="KW-1185">Reference proteome</keyword>
<organism evidence="2 3">
    <name type="scientific">Stylosanthes scabra</name>
    <dbReference type="NCBI Taxonomy" id="79078"/>
    <lineage>
        <taxon>Eukaryota</taxon>
        <taxon>Viridiplantae</taxon>
        <taxon>Streptophyta</taxon>
        <taxon>Embryophyta</taxon>
        <taxon>Tracheophyta</taxon>
        <taxon>Spermatophyta</taxon>
        <taxon>Magnoliopsida</taxon>
        <taxon>eudicotyledons</taxon>
        <taxon>Gunneridae</taxon>
        <taxon>Pentapetalae</taxon>
        <taxon>rosids</taxon>
        <taxon>fabids</taxon>
        <taxon>Fabales</taxon>
        <taxon>Fabaceae</taxon>
        <taxon>Papilionoideae</taxon>
        <taxon>50 kb inversion clade</taxon>
        <taxon>dalbergioids sensu lato</taxon>
        <taxon>Dalbergieae</taxon>
        <taxon>Pterocarpus clade</taxon>
        <taxon>Stylosanthes</taxon>
    </lineage>
</organism>
<proteinExistence type="predicted"/>
<feature type="region of interest" description="Disordered" evidence="1">
    <location>
        <begin position="61"/>
        <end position="109"/>
    </location>
</feature>
<protein>
    <submittedName>
        <fullName evidence="2">Uncharacterized protein</fullName>
    </submittedName>
</protein>
<evidence type="ECO:0000313" key="2">
    <source>
        <dbReference type="EMBL" id="MED6115343.1"/>
    </source>
</evidence>
<evidence type="ECO:0000256" key="1">
    <source>
        <dbReference type="SAM" id="MobiDB-lite"/>
    </source>
</evidence>
<name>A0ABU6QTY9_9FABA</name>
<feature type="compositionally biased region" description="Basic and acidic residues" evidence="1">
    <location>
        <begin position="61"/>
        <end position="84"/>
    </location>
</feature>